<keyword evidence="1" id="KW-0472">Membrane</keyword>
<feature type="transmembrane region" description="Helical" evidence="1">
    <location>
        <begin position="12"/>
        <end position="34"/>
    </location>
</feature>
<dbReference type="Proteomes" id="UP000177349">
    <property type="component" value="Unassembled WGS sequence"/>
</dbReference>
<dbReference type="EMBL" id="MHKN01000012">
    <property type="protein sequence ID" value="OGY92712.1"/>
    <property type="molecule type" value="Genomic_DNA"/>
</dbReference>
<keyword evidence="1" id="KW-0812">Transmembrane</keyword>
<reference evidence="2 3" key="1">
    <citation type="journal article" date="2016" name="Nat. Commun.">
        <title>Thousands of microbial genomes shed light on interconnected biogeochemical processes in an aquifer system.</title>
        <authorList>
            <person name="Anantharaman K."/>
            <person name="Brown C.T."/>
            <person name="Hug L.A."/>
            <person name="Sharon I."/>
            <person name="Castelle C.J."/>
            <person name="Probst A.J."/>
            <person name="Thomas B.C."/>
            <person name="Singh A."/>
            <person name="Wilkins M.J."/>
            <person name="Karaoz U."/>
            <person name="Brodie E.L."/>
            <person name="Williams K.H."/>
            <person name="Hubbard S.S."/>
            <person name="Banfield J.F."/>
        </authorList>
    </citation>
    <scope>NUCLEOTIDE SEQUENCE [LARGE SCALE GENOMIC DNA]</scope>
</reference>
<comment type="caution">
    <text evidence="2">The sequence shown here is derived from an EMBL/GenBank/DDBJ whole genome shotgun (WGS) entry which is preliminary data.</text>
</comment>
<protein>
    <submittedName>
        <fullName evidence="2">Uncharacterized protein</fullName>
    </submittedName>
</protein>
<evidence type="ECO:0000313" key="2">
    <source>
        <dbReference type="EMBL" id="OGY92712.1"/>
    </source>
</evidence>
<evidence type="ECO:0000256" key="1">
    <source>
        <dbReference type="SAM" id="Phobius"/>
    </source>
</evidence>
<proteinExistence type="predicted"/>
<gene>
    <name evidence="2" type="ORF">A3B31_01650</name>
</gene>
<organism evidence="2 3">
    <name type="scientific">Candidatus Komeilibacteria bacterium RIFCSPLOWO2_01_FULL_53_11</name>
    <dbReference type="NCBI Taxonomy" id="1798552"/>
    <lineage>
        <taxon>Bacteria</taxon>
        <taxon>Candidatus Komeiliibacteriota</taxon>
    </lineage>
</organism>
<dbReference type="AlphaFoldDB" id="A0A1G2BUD8"/>
<keyword evidence="1" id="KW-1133">Transmembrane helix</keyword>
<sequence length="197" mass="22143">MRQEQGRYSTSRIAIFIALIVLLLIVIFLIWWWLRPGASPDTANTNVAPPIDEVVTLPPQVQVAPPVTEPKKELTTGEAQVLNLARNFTERYGSWSTDSSYQNLKDLYPSVTSNLKKELDQTIAAGIISDSGFRGAETRVINMNLDSYTQSRAQVTVTAQQVTTDTLLQESVSYRQLELSMLQQGGFWYVDSAQWKQ</sequence>
<accession>A0A1G2BUD8</accession>
<evidence type="ECO:0000313" key="3">
    <source>
        <dbReference type="Proteomes" id="UP000177349"/>
    </source>
</evidence>
<name>A0A1G2BUD8_9BACT</name>